<evidence type="ECO:0000313" key="1">
    <source>
        <dbReference type="EMBL" id="KAK3725928.1"/>
    </source>
</evidence>
<gene>
    <name evidence="1" type="primary">URA6_1</name>
    <name evidence="1" type="ORF">LTR37_000076</name>
</gene>
<evidence type="ECO:0000313" key="2">
    <source>
        <dbReference type="Proteomes" id="UP001281147"/>
    </source>
</evidence>
<sequence>MSAIEGLQASMLDRTTAVPDQKIIFVLGALGAGKGTLCGKLVEQFDYCHISLGDHLRALCNPDSGYPIEALGGLPLGRLQADIKGRKVLEAGPILGILKYRIEQEKKNGRQTFVINGFPRADNSAVEFEAEVGKPTMVLVFDCARETAKARFLARKREAGDNSEMFARRYAEFERNDQMSVDRYGQLVKWVSKILERQGKRIRLIGLWVDTSRSIDGSYKSLIECLGRKELRRECAMLTMV</sequence>
<comment type="caution">
    <text evidence="1">The sequence shown here is derived from an EMBL/GenBank/DDBJ whole genome shotgun (WGS) entry which is preliminary data.</text>
</comment>
<reference evidence="1" key="1">
    <citation type="submission" date="2023-07" db="EMBL/GenBank/DDBJ databases">
        <title>Black Yeasts Isolated from many extreme environments.</title>
        <authorList>
            <person name="Coleine C."/>
            <person name="Stajich J.E."/>
            <person name="Selbmann L."/>
        </authorList>
    </citation>
    <scope>NUCLEOTIDE SEQUENCE</scope>
    <source>
        <strain evidence="1">CCFEE 5714</strain>
    </source>
</reference>
<dbReference type="EC" id="2.7.4.14" evidence="1"/>
<accession>A0ACC3NZ98</accession>
<dbReference type="EMBL" id="JAUTXU010000001">
    <property type="protein sequence ID" value="KAK3725928.1"/>
    <property type="molecule type" value="Genomic_DNA"/>
</dbReference>
<dbReference type="Proteomes" id="UP001281147">
    <property type="component" value="Unassembled WGS sequence"/>
</dbReference>
<name>A0ACC3NZ98_9PEZI</name>
<keyword evidence="1" id="KW-0418">Kinase</keyword>
<protein>
    <submittedName>
        <fullName evidence="1">Bifunctional uridylate/adenylate kinase</fullName>
        <ecNumber evidence="1">2.7.4.14</ecNumber>
    </submittedName>
</protein>
<keyword evidence="2" id="KW-1185">Reference proteome</keyword>
<keyword evidence="1" id="KW-0808">Transferase</keyword>
<organism evidence="1 2">
    <name type="scientific">Vermiconidia calcicola</name>
    <dbReference type="NCBI Taxonomy" id="1690605"/>
    <lineage>
        <taxon>Eukaryota</taxon>
        <taxon>Fungi</taxon>
        <taxon>Dikarya</taxon>
        <taxon>Ascomycota</taxon>
        <taxon>Pezizomycotina</taxon>
        <taxon>Dothideomycetes</taxon>
        <taxon>Dothideomycetidae</taxon>
        <taxon>Mycosphaerellales</taxon>
        <taxon>Extremaceae</taxon>
        <taxon>Vermiconidia</taxon>
    </lineage>
</organism>
<proteinExistence type="predicted"/>